<keyword evidence="3 5" id="KW-1133">Transmembrane helix</keyword>
<keyword evidence="7" id="KW-0436">Ligase</keyword>
<evidence type="ECO:0000313" key="8">
    <source>
        <dbReference type="Proteomes" id="UP000825228"/>
    </source>
</evidence>
<dbReference type="RefSeq" id="WP_222684793.1">
    <property type="nucleotide sequence ID" value="NZ_JABUBT010000006.1"/>
</dbReference>
<sequence length="436" mass="45870">MLLRLTVLTALVLPANMVLEPLGASGYVAMIVALVLFGVWAASALWNGHDAIGCRHPARIGLTLFWLTTILSYLRMTGADTTARASADRWLLGLLAVTAIVCVTAETVTSTDRALVLVRTVIVGATVTSAVALWQFVFRVDPLDVVRSVMVGMVDNGGQTTFQQRGTLTRVAGNTFTPIELGVVTSMVLPLAVWRALVDRSAGRVARWLPCVLVTVACVLTVSRSAVLGLVVATAITVPFLPRHARRWAAIVVPTCVVGVFVAVPGLIATLASSIGADPSTDPSLATRVNNYPRVQAMIADSPWFGIGPATYLPDNALDLLDNQYLHSAVETGVPGALALVAVLVLPIVAAGTVACWARDPELRLLAAAVAAGCAVAAVSSAVFDSLSFPVFRIVWPVLVGLSGSVWLIARRTAPTRCGPPDRGPVRPAHTTPTEE</sequence>
<feature type="transmembrane region" description="Helical" evidence="5">
    <location>
        <begin position="58"/>
        <end position="78"/>
    </location>
</feature>
<feature type="transmembrane region" description="Helical" evidence="5">
    <location>
        <begin position="337"/>
        <end position="358"/>
    </location>
</feature>
<feature type="transmembrane region" description="Helical" evidence="5">
    <location>
        <begin position="390"/>
        <end position="410"/>
    </location>
</feature>
<feature type="transmembrane region" description="Helical" evidence="5">
    <location>
        <begin position="90"/>
        <end position="109"/>
    </location>
</feature>
<feature type="transmembrane region" description="Helical" evidence="5">
    <location>
        <begin position="116"/>
        <end position="137"/>
    </location>
</feature>
<evidence type="ECO:0000256" key="2">
    <source>
        <dbReference type="ARBA" id="ARBA00022692"/>
    </source>
</evidence>
<comment type="caution">
    <text evidence="7">The sequence shown here is derived from an EMBL/GenBank/DDBJ whole genome shotgun (WGS) entry which is preliminary data.</text>
</comment>
<keyword evidence="2 5" id="KW-0812">Transmembrane</keyword>
<feature type="transmembrane region" description="Helical" evidence="5">
    <location>
        <begin position="365"/>
        <end position="384"/>
    </location>
</feature>
<keyword evidence="8" id="KW-1185">Reference proteome</keyword>
<dbReference type="GO" id="GO:0016874">
    <property type="term" value="F:ligase activity"/>
    <property type="evidence" value="ECO:0007669"/>
    <property type="project" value="UniProtKB-KW"/>
</dbReference>
<protein>
    <submittedName>
        <fullName evidence="7">O-antigen ligase family protein</fullName>
    </submittedName>
</protein>
<evidence type="ECO:0000256" key="1">
    <source>
        <dbReference type="ARBA" id="ARBA00004141"/>
    </source>
</evidence>
<gene>
    <name evidence="7" type="ORF">HQ603_12185</name>
</gene>
<feature type="transmembrane region" description="Helical" evidence="5">
    <location>
        <begin position="207"/>
        <end position="236"/>
    </location>
</feature>
<proteinExistence type="predicted"/>
<dbReference type="InterPro" id="IPR051533">
    <property type="entry name" value="WaaL-like"/>
</dbReference>
<dbReference type="PANTHER" id="PTHR37422:SF13">
    <property type="entry name" value="LIPOPOLYSACCHARIDE BIOSYNTHESIS PROTEIN PA4999-RELATED"/>
    <property type="match status" value="1"/>
</dbReference>
<evidence type="ECO:0000256" key="4">
    <source>
        <dbReference type="ARBA" id="ARBA00023136"/>
    </source>
</evidence>
<dbReference type="EMBL" id="JABUBU010000010">
    <property type="protein sequence ID" value="MBY6367517.1"/>
    <property type="molecule type" value="Genomic_DNA"/>
</dbReference>
<feature type="transmembrane region" description="Helical" evidence="5">
    <location>
        <begin position="27"/>
        <end position="46"/>
    </location>
</feature>
<dbReference type="Proteomes" id="UP000825228">
    <property type="component" value="Unassembled WGS sequence"/>
</dbReference>
<evidence type="ECO:0000259" key="6">
    <source>
        <dbReference type="Pfam" id="PF04932"/>
    </source>
</evidence>
<evidence type="ECO:0000256" key="3">
    <source>
        <dbReference type="ARBA" id="ARBA00022989"/>
    </source>
</evidence>
<feature type="domain" description="O-antigen ligase-related" evidence="6">
    <location>
        <begin position="211"/>
        <end position="340"/>
    </location>
</feature>
<reference evidence="7 8" key="1">
    <citation type="submission" date="2020-06" db="EMBL/GenBank/DDBJ databases">
        <title>Taxonomy, biology and ecology of Rhodococcus bacteria occurring in California pistachio and other woody hosts as revealed by genome sequence analyses.</title>
        <authorList>
            <person name="Gai Y."/>
            <person name="Riely B."/>
        </authorList>
    </citation>
    <scope>NUCLEOTIDE SEQUENCE [LARGE SCALE GENOMIC DNA]</scope>
    <source>
        <strain evidence="7 8">BP-281</strain>
    </source>
</reference>
<dbReference type="PANTHER" id="PTHR37422">
    <property type="entry name" value="TEICHURONIC ACID BIOSYNTHESIS PROTEIN TUAE"/>
    <property type="match status" value="1"/>
</dbReference>
<organism evidence="7 8">
    <name type="scientific">Rhodococcoides corynebacterioides</name>
    <dbReference type="NCBI Taxonomy" id="53972"/>
    <lineage>
        <taxon>Bacteria</taxon>
        <taxon>Bacillati</taxon>
        <taxon>Actinomycetota</taxon>
        <taxon>Actinomycetes</taxon>
        <taxon>Mycobacteriales</taxon>
        <taxon>Nocardiaceae</taxon>
        <taxon>Rhodococcoides</taxon>
    </lineage>
</organism>
<evidence type="ECO:0000313" key="7">
    <source>
        <dbReference type="EMBL" id="MBY6367517.1"/>
    </source>
</evidence>
<feature type="transmembrane region" description="Helical" evidence="5">
    <location>
        <begin position="248"/>
        <end position="275"/>
    </location>
</feature>
<evidence type="ECO:0000256" key="5">
    <source>
        <dbReference type="SAM" id="Phobius"/>
    </source>
</evidence>
<dbReference type="Pfam" id="PF04932">
    <property type="entry name" value="Wzy_C"/>
    <property type="match status" value="1"/>
</dbReference>
<comment type="subcellular location">
    <subcellularLocation>
        <location evidence="1">Membrane</location>
        <topology evidence="1">Multi-pass membrane protein</topology>
    </subcellularLocation>
</comment>
<keyword evidence="4 5" id="KW-0472">Membrane</keyword>
<dbReference type="InterPro" id="IPR007016">
    <property type="entry name" value="O-antigen_ligase-rel_domated"/>
</dbReference>
<name>A0ABS7P520_9NOCA</name>
<accession>A0ABS7P520</accession>